<feature type="chain" id="PRO_5034979635" description="WSC domain-containing protein" evidence="4">
    <location>
        <begin position="24"/>
        <end position="682"/>
    </location>
</feature>
<dbReference type="Pfam" id="PF00656">
    <property type="entry name" value="Peptidase_C14"/>
    <property type="match status" value="1"/>
</dbReference>
<dbReference type="AlphaFoldDB" id="A0A8H5HU24"/>
<dbReference type="GO" id="GO:0006508">
    <property type="term" value="P:proteolysis"/>
    <property type="evidence" value="ECO:0007669"/>
    <property type="project" value="InterPro"/>
</dbReference>
<feature type="domain" description="WSC" evidence="5">
    <location>
        <begin position="30"/>
        <end position="127"/>
    </location>
</feature>
<dbReference type="PANTHER" id="PTHR48104:SF30">
    <property type="entry name" value="METACASPASE-1"/>
    <property type="match status" value="1"/>
</dbReference>
<dbReference type="GO" id="GO:0006915">
    <property type="term" value="P:apoptotic process"/>
    <property type="evidence" value="ECO:0007669"/>
    <property type="project" value="UniProtKB-KW"/>
</dbReference>
<evidence type="ECO:0000313" key="6">
    <source>
        <dbReference type="EMBL" id="KAF5389522.1"/>
    </source>
</evidence>
<protein>
    <recommendedName>
        <fullName evidence="5">WSC domain-containing protein</fullName>
    </recommendedName>
</protein>
<keyword evidence="3" id="KW-0378">Hydrolase</keyword>
<comment type="caution">
    <text evidence="6">The sequence shown here is derived from an EMBL/GenBank/DDBJ whole genome shotgun (WGS) entry which is preliminary data.</text>
</comment>
<keyword evidence="4" id="KW-0732">Signal</keyword>
<keyword evidence="2" id="KW-0053">Apoptosis</keyword>
<dbReference type="InterPro" id="IPR029030">
    <property type="entry name" value="Caspase-like_dom_sf"/>
</dbReference>
<evidence type="ECO:0000313" key="7">
    <source>
        <dbReference type="Proteomes" id="UP000518752"/>
    </source>
</evidence>
<keyword evidence="3" id="KW-0788">Thiol protease</keyword>
<evidence type="ECO:0000256" key="4">
    <source>
        <dbReference type="SAM" id="SignalP"/>
    </source>
</evidence>
<reference evidence="6 7" key="1">
    <citation type="journal article" date="2020" name="ISME J.">
        <title>Uncovering the hidden diversity of litter-decomposition mechanisms in mushroom-forming fungi.</title>
        <authorList>
            <person name="Floudas D."/>
            <person name="Bentzer J."/>
            <person name="Ahren D."/>
            <person name="Johansson T."/>
            <person name="Persson P."/>
            <person name="Tunlid A."/>
        </authorList>
    </citation>
    <scope>NUCLEOTIDE SEQUENCE [LARGE SCALE GENOMIC DNA]</scope>
    <source>
        <strain evidence="6 7">CBS 406.79</strain>
    </source>
</reference>
<keyword evidence="7" id="KW-1185">Reference proteome</keyword>
<dbReference type="PANTHER" id="PTHR48104">
    <property type="entry name" value="METACASPASE-4"/>
    <property type="match status" value="1"/>
</dbReference>
<evidence type="ECO:0000256" key="1">
    <source>
        <dbReference type="ARBA" id="ARBA00009005"/>
    </source>
</evidence>
<dbReference type="GO" id="GO:0005737">
    <property type="term" value="C:cytoplasm"/>
    <property type="evidence" value="ECO:0007669"/>
    <property type="project" value="TreeGrafter"/>
</dbReference>
<evidence type="ECO:0000256" key="2">
    <source>
        <dbReference type="ARBA" id="ARBA00022703"/>
    </source>
</evidence>
<dbReference type="InterPro" id="IPR011600">
    <property type="entry name" value="Pept_C14_caspase"/>
</dbReference>
<dbReference type="PROSITE" id="PS51212">
    <property type="entry name" value="WSC"/>
    <property type="match status" value="1"/>
</dbReference>
<proteinExistence type="inferred from homology"/>
<accession>A0A8H5HU24</accession>
<dbReference type="InterPro" id="IPR002889">
    <property type="entry name" value="WSC_carb-bd"/>
</dbReference>
<dbReference type="SUPFAM" id="SSF52129">
    <property type="entry name" value="Caspase-like"/>
    <property type="match status" value="1"/>
</dbReference>
<evidence type="ECO:0000259" key="5">
    <source>
        <dbReference type="PROSITE" id="PS51212"/>
    </source>
</evidence>
<dbReference type="InterPro" id="IPR050452">
    <property type="entry name" value="Metacaspase"/>
</dbReference>
<evidence type="ECO:0000256" key="3">
    <source>
        <dbReference type="ARBA" id="ARBA00022807"/>
    </source>
</evidence>
<comment type="similarity">
    <text evidence="1">Belongs to the peptidase C14B family.</text>
</comment>
<organism evidence="6 7">
    <name type="scientific">Collybiopsis confluens</name>
    <dbReference type="NCBI Taxonomy" id="2823264"/>
    <lineage>
        <taxon>Eukaryota</taxon>
        <taxon>Fungi</taxon>
        <taxon>Dikarya</taxon>
        <taxon>Basidiomycota</taxon>
        <taxon>Agaricomycotina</taxon>
        <taxon>Agaricomycetes</taxon>
        <taxon>Agaricomycetidae</taxon>
        <taxon>Agaricales</taxon>
        <taxon>Marasmiineae</taxon>
        <taxon>Omphalotaceae</taxon>
        <taxon>Collybiopsis</taxon>
    </lineage>
</organism>
<name>A0A8H5HU24_9AGAR</name>
<dbReference type="GO" id="GO:0004197">
    <property type="term" value="F:cysteine-type endopeptidase activity"/>
    <property type="evidence" value="ECO:0007669"/>
    <property type="project" value="InterPro"/>
</dbReference>
<dbReference type="OrthoDB" id="3223806at2759"/>
<dbReference type="EMBL" id="JAACJN010000021">
    <property type="protein sequence ID" value="KAF5389522.1"/>
    <property type="molecule type" value="Genomic_DNA"/>
</dbReference>
<sequence>MRRRFVPILRGVVLSFVYSTSMSTLPAPGSFKSLGCVAEGTTGARRALTGTSYTDSAMTPAICQSLCVGYKYAGTEYGSECYCGDTFTNNGASGIIVASSNCNSKCSGDTKIRKQRPVFRASQFPHQLWALPSTSQLPVALYKIHSNLYCPLPNISLTMVSSKTKSKPLNFPRPTKKALLIGIKSTNQSKLEKLLQPHKDARMIQKLLIEQYQYREENIVTMLDCSRIKDSDRHPTHANILRELHALVADAQPDDHLFFYYAGHVDQKPTDDPREVDGFDEYILPCDSTGVDHNAIQDDLLKEILIENLPARCKLTAVIDACHSGTLLDLEHWRCNRGRLKFPFRPDQVDLKKRYTFPHNSSSPQGLAVYENRRTGNRKYTQCKVTLQQSERTTGRTPTLDASILESIGIKKRSTAPDTQLPPARTSTSTSAKILRKLRKTSTSMSINASAMWKNRFFWVGRGNSNSNEDITINPAISKWKGSIPPRKFFPLEIPRCVSPDRFTRSPSPPPLFQCDEIGCREHDVEQDDGVKPLVMALSACDDAQRTWETESTTMTQMFVNMLERNPHPKLGHMMDILNHKVHGATVALQNDARQYKQRLMRFNKKHPSRAKPFDESNLNMNEEQELQLSSLRPLIPTVAVNQDTPRTKEFWQLNIHNGQTNTLQDGSARHLIVTAEQLSIF</sequence>
<dbReference type="SMART" id="SM00321">
    <property type="entry name" value="WSC"/>
    <property type="match status" value="1"/>
</dbReference>
<keyword evidence="3" id="KW-0645">Protease</keyword>
<gene>
    <name evidence="6" type="ORF">D9757_004225</name>
</gene>
<feature type="signal peptide" evidence="4">
    <location>
        <begin position="1"/>
        <end position="23"/>
    </location>
</feature>
<dbReference type="Pfam" id="PF01822">
    <property type="entry name" value="WSC"/>
    <property type="match status" value="1"/>
</dbReference>
<dbReference type="Gene3D" id="3.40.50.12660">
    <property type="match status" value="1"/>
</dbReference>
<dbReference type="Proteomes" id="UP000518752">
    <property type="component" value="Unassembled WGS sequence"/>
</dbReference>